<dbReference type="GO" id="GO:0005886">
    <property type="term" value="C:plasma membrane"/>
    <property type="evidence" value="ECO:0007669"/>
    <property type="project" value="UniProtKB-SubCell"/>
</dbReference>
<dbReference type="PANTHER" id="PTHR30589:SF0">
    <property type="entry name" value="PHOSPHATIDYLGLYCEROL--PROLIPOPROTEIN DIACYLGLYCERYL TRANSFERASE"/>
    <property type="match status" value="1"/>
</dbReference>
<dbReference type="InterPro" id="IPR001640">
    <property type="entry name" value="Lgt"/>
</dbReference>
<feature type="transmembrane region" description="Helical" evidence="7">
    <location>
        <begin position="102"/>
        <end position="119"/>
    </location>
</feature>
<comment type="catalytic activity">
    <reaction evidence="7">
        <text>L-cysteinyl-[prolipoprotein] + a 1,2-diacyl-sn-glycero-3-phospho-(1'-sn-glycerol) = an S-1,2-diacyl-sn-glyceryl-L-cysteinyl-[prolipoprotein] + sn-glycerol 1-phosphate + H(+)</text>
        <dbReference type="Rhea" id="RHEA:56712"/>
        <dbReference type="Rhea" id="RHEA-COMP:14679"/>
        <dbReference type="Rhea" id="RHEA-COMP:14680"/>
        <dbReference type="ChEBI" id="CHEBI:15378"/>
        <dbReference type="ChEBI" id="CHEBI:29950"/>
        <dbReference type="ChEBI" id="CHEBI:57685"/>
        <dbReference type="ChEBI" id="CHEBI:64716"/>
        <dbReference type="ChEBI" id="CHEBI:140658"/>
        <dbReference type="EC" id="2.5.1.145"/>
    </reaction>
</comment>
<dbReference type="EC" id="2.5.1.145" evidence="7"/>
<keyword evidence="9" id="KW-0449">Lipoprotein</keyword>
<keyword evidence="3 7" id="KW-0808">Transferase</keyword>
<accession>A0A316A2X4</accession>
<dbReference type="NCBIfam" id="TIGR00544">
    <property type="entry name" value="lgt"/>
    <property type="match status" value="1"/>
</dbReference>
<protein>
    <recommendedName>
        <fullName evidence="7">Phosphatidylglycerol--prolipoprotein diacylglyceryl transferase</fullName>
        <ecNumber evidence="7">2.5.1.145</ecNumber>
    </recommendedName>
</protein>
<feature type="transmembrane region" description="Helical" evidence="7">
    <location>
        <begin position="225"/>
        <end position="242"/>
    </location>
</feature>
<feature type="transmembrane region" description="Helical" evidence="7">
    <location>
        <begin position="28"/>
        <end position="48"/>
    </location>
</feature>
<keyword evidence="2 7" id="KW-1003">Cell membrane</keyword>
<dbReference type="PANTHER" id="PTHR30589">
    <property type="entry name" value="PROLIPOPROTEIN DIACYLGLYCERYL TRANSFERASE"/>
    <property type="match status" value="1"/>
</dbReference>
<dbReference type="Proteomes" id="UP000254051">
    <property type="component" value="Unassembled WGS sequence"/>
</dbReference>
<evidence type="ECO:0000256" key="7">
    <source>
        <dbReference type="HAMAP-Rule" id="MF_01147"/>
    </source>
</evidence>
<keyword evidence="5 7" id="KW-1133">Transmembrane helix</keyword>
<gene>
    <name evidence="7" type="primary">lgt</name>
    <name evidence="9" type="ORF">SAMN05216529_102382</name>
</gene>
<keyword evidence="10" id="KW-1185">Reference proteome</keyword>
<dbReference type="AlphaFoldDB" id="A0A316A2X4"/>
<keyword evidence="4 7" id="KW-0812">Transmembrane</keyword>
<reference evidence="10" key="1">
    <citation type="submission" date="2017-07" db="EMBL/GenBank/DDBJ databases">
        <authorList>
            <person name="Varghese N."/>
            <person name="Submissions S."/>
        </authorList>
    </citation>
    <scope>NUCLEOTIDE SEQUENCE [LARGE SCALE GENOMIC DNA]</scope>
    <source>
        <strain evidence="10">NLAE-zl-C134</strain>
    </source>
</reference>
<feature type="binding site" evidence="7">
    <location>
        <position position="145"/>
    </location>
    <ligand>
        <name>a 1,2-diacyl-sn-glycero-3-phospho-(1'-sn-glycerol)</name>
        <dbReference type="ChEBI" id="CHEBI:64716"/>
    </ligand>
</feature>
<comment type="pathway">
    <text evidence="7">Protein modification; lipoprotein biosynthesis (diacylglyceryl transfer).</text>
</comment>
<dbReference type="Pfam" id="PF01790">
    <property type="entry name" value="LGT"/>
    <property type="match status" value="1"/>
</dbReference>
<name>A0A316A2X4_9FIRM</name>
<evidence type="ECO:0000256" key="2">
    <source>
        <dbReference type="ARBA" id="ARBA00022475"/>
    </source>
</evidence>
<evidence type="ECO:0000256" key="8">
    <source>
        <dbReference type="SAM" id="MobiDB-lite"/>
    </source>
</evidence>
<dbReference type="OrthoDB" id="871140at2"/>
<comment type="similarity">
    <text evidence="1 7">Belongs to the Lgt family.</text>
</comment>
<feature type="transmembrane region" description="Helical" evidence="7">
    <location>
        <begin position="262"/>
        <end position="278"/>
    </location>
</feature>
<dbReference type="GO" id="GO:0008961">
    <property type="term" value="F:phosphatidylglycerol-prolipoprotein diacylglyceryl transferase activity"/>
    <property type="evidence" value="ECO:0007669"/>
    <property type="project" value="UniProtKB-UniRule"/>
</dbReference>
<dbReference type="GO" id="GO:0042158">
    <property type="term" value="P:lipoprotein biosynthetic process"/>
    <property type="evidence" value="ECO:0007669"/>
    <property type="project" value="UniProtKB-UniRule"/>
</dbReference>
<comment type="function">
    <text evidence="7">Catalyzes the transfer of the diacylglyceryl group from phosphatidylglycerol to the sulfhydryl group of the N-terminal cysteine of a prolipoprotein, the first step in the formation of mature lipoproteins.</text>
</comment>
<proteinExistence type="inferred from homology"/>
<feature type="transmembrane region" description="Helical" evidence="7">
    <location>
        <begin position="60"/>
        <end position="82"/>
    </location>
</feature>
<evidence type="ECO:0000256" key="4">
    <source>
        <dbReference type="ARBA" id="ARBA00022692"/>
    </source>
</evidence>
<evidence type="ECO:0000313" key="10">
    <source>
        <dbReference type="Proteomes" id="UP000254051"/>
    </source>
</evidence>
<dbReference type="UniPathway" id="UPA00664"/>
<evidence type="ECO:0000256" key="1">
    <source>
        <dbReference type="ARBA" id="ARBA00007150"/>
    </source>
</evidence>
<feature type="compositionally biased region" description="Basic and acidic residues" evidence="8">
    <location>
        <begin position="289"/>
        <end position="302"/>
    </location>
</feature>
<feature type="region of interest" description="Disordered" evidence="8">
    <location>
        <begin position="289"/>
        <end position="315"/>
    </location>
</feature>
<sequence length="315" mass="35604">MHDNINFPHLGIHLEHVGKSVTVFGFEIAYYGIIIGCAILIGFLIATAEAKRTRQNPENYLDMGMIGVICGIAGARIYYVAFSWDMYKDNLLDILNLREGGLAIYGGVIGAVITVLVYARAKRLNAPQIFDTVAMALLNGQMLGRWGNFFNREAFGGYTDSLFAMQIPFDVVRTGDMTKTMQEHIKVLDGIDYIQVHPTFLYESLWCCILLIFLFLYRKHKKYEGELFLIYLFGYGLGRVWIEGLRTDQLLIPGLGFPVSQLLAGIIVVVAGGMLVFLRKNHKKAPFIKSDKKYEPMPEKLSGKKRPKAKDRLFK</sequence>
<evidence type="ECO:0000256" key="5">
    <source>
        <dbReference type="ARBA" id="ARBA00022989"/>
    </source>
</evidence>
<evidence type="ECO:0000256" key="3">
    <source>
        <dbReference type="ARBA" id="ARBA00022679"/>
    </source>
</evidence>
<evidence type="ECO:0000313" key="9">
    <source>
        <dbReference type="EMBL" id="SUQ13164.1"/>
    </source>
</evidence>
<evidence type="ECO:0000256" key="6">
    <source>
        <dbReference type="ARBA" id="ARBA00023136"/>
    </source>
</evidence>
<dbReference type="RefSeq" id="WP_109709155.1">
    <property type="nucleotide sequence ID" value="NZ_QGDS01000002.1"/>
</dbReference>
<organism evidence="9 10">
    <name type="scientific">Faecalicatena contorta</name>
    <dbReference type="NCBI Taxonomy" id="39482"/>
    <lineage>
        <taxon>Bacteria</taxon>
        <taxon>Bacillati</taxon>
        <taxon>Bacillota</taxon>
        <taxon>Clostridia</taxon>
        <taxon>Lachnospirales</taxon>
        <taxon>Lachnospiraceae</taxon>
        <taxon>Faecalicatena</taxon>
    </lineage>
</organism>
<dbReference type="HAMAP" id="MF_01147">
    <property type="entry name" value="Lgt"/>
    <property type="match status" value="1"/>
</dbReference>
<dbReference type="EMBL" id="UHJJ01000002">
    <property type="protein sequence ID" value="SUQ13164.1"/>
    <property type="molecule type" value="Genomic_DNA"/>
</dbReference>
<dbReference type="PROSITE" id="PS01311">
    <property type="entry name" value="LGT"/>
    <property type="match status" value="1"/>
</dbReference>
<comment type="subcellular location">
    <subcellularLocation>
        <location evidence="7">Cell membrane</location>
        <topology evidence="7">Multi-pass membrane protein</topology>
    </subcellularLocation>
</comment>
<keyword evidence="6 7" id="KW-0472">Membrane</keyword>